<dbReference type="InterPro" id="IPR032610">
    <property type="entry name" value="DUF2172"/>
</dbReference>
<evidence type="ECO:0000259" key="1">
    <source>
        <dbReference type="Pfam" id="PF09940"/>
    </source>
</evidence>
<name>A0ABM7YQP2_9BURK</name>
<sequence length="456" mass="49434">MPLEALLQSERAAAVAADALVLMRELFPLVRSITGDGVRRTLDGVEAWIPLTRHEVPSGTPAFDWEVPNEWNVREAHITDVATGRRLVDLRDHSLHLVSYSTPLRALLTRAELEPHLHSLPDQPDAIPYRTSYYRETWGFCLSQRQRDALAACGEGPFDVVIDSTLAPGHLTYAECRVPGQSNDGADEAVVYTHVCHPGLANDNLTGIAAAAALARELLAGPRPRLTWRFVFAPGTIGALTWLARHEAELPRIRAGLVIGLLGDGGALTYKRSRRGDALPDRAAELIVPAAGGRLIDFEPYGYDERQFCSPGFDLPFGRLTRSPNAAYPEYHSSADNLDFVQPEALAGSLQCLAGLIGAIDANQTWRNLSPKGEPRLGKRGLYGLTGGAGPGQFEHALLWLLNQGDGHHDLIDVARRSRLPLPLLARAAAALVQAGLLAPADAHSFQPFNEEGTSP</sequence>
<dbReference type="Proteomes" id="UP001057498">
    <property type="component" value="Chromosome"/>
</dbReference>
<feature type="domain" description="UCP01524 winged helix-turn-helix" evidence="2">
    <location>
        <begin position="364"/>
        <end position="439"/>
    </location>
</feature>
<dbReference type="InterPro" id="IPR032589">
    <property type="entry name" value="DUF4910"/>
</dbReference>
<feature type="domain" description="DUF2172" evidence="1">
    <location>
        <begin position="70"/>
        <end position="165"/>
    </location>
</feature>
<dbReference type="Gene3D" id="3.40.630.10">
    <property type="entry name" value="Zn peptidases"/>
    <property type="match status" value="1"/>
</dbReference>
<feature type="domain" description="DUF4910" evidence="3">
    <location>
        <begin position="22"/>
        <end position="363"/>
    </location>
</feature>
<dbReference type="Gene3D" id="3.50.30.90">
    <property type="match status" value="1"/>
</dbReference>
<evidence type="ECO:0000313" key="4">
    <source>
        <dbReference type="EMBL" id="BDI06859.1"/>
    </source>
</evidence>
<dbReference type="Pfam" id="PF09940">
    <property type="entry name" value="DUF2172"/>
    <property type="match status" value="1"/>
</dbReference>
<proteinExistence type="predicted"/>
<gene>
    <name evidence="4" type="ORF">CATMQ487_38290</name>
</gene>
<evidence type="ECO:0000259" key="3">
    <source>
        <dbReference type="Pfam" id="PF16254"/>
    </source>
</evidence>
<keyword evidence="5" id="KW-1185">Reference proteome</keyword>
<dbReference type="Pfam" id="PF16221">
    <property type="entry name" value="HTH_47"/>
    <property type="match status" value="1"/>
</dbReference>
<dbReference type="SUPFAM" id="SSF53187">
    <property type="entry name" value="Zn-dependent exopeptidases"/>
    <property type="match status" value="1"/>
</dbReference>
<protein>
    <submittedName>
        <fullName evidence="4">Peptidase M28</fullName>
    </submittedName>
</protein>
<dbReference type="InterPro" id="IPR036388">
    <property type="entry name" value="WH-like_DNA-bd_sf"/>
</dbReference>
<accession>A0ABM7YQP2</accession>
<dbReference type="RefSeq" id="WP_251973833.1">
    <property type="nucleotide sequence ID" value="NZ_AP025730.1"/>
</dbReference>
<dbReference type="Pfam" id="PF16254">
    <property type="entry name" value="DUF4910"/>
    <property type="match status" value="1"/>
</dbReference>
<evidence type="ECO:0000313" key="5">
    <source>
        <dbReference type="Proteomes" id="UP001057498"/>
    </source>
</evidence>
<dbReference type="PIRSF" id="PIRSF015244">
    <property type="entry name" value="UCP015244"/>
    <property type="match status" value="1"/>
</dbReference>
<dbReference type="EMBL" id="AP025730">
    <property type="protein sequence ID" value="BDI06859.1"/>
    <property type="molecule type" value="Genomic_DNA"/>
</dbReference>
<organism evidence="4 5">
    <name type="scientific">Sphaerotilus microaerophilus</name>
    <dbReference type="NCBI Taxonomy" id="2914710"/>
    <lineage>
        <taxon>Bacteria</taxon>
        <taxon>Pseudomonadati</taxon>
        <taxon>Pseudomonadota</taxon>
        <taxon>Betaproteobacteria</taxon>
        <taxon>Burkholderiales</taxon>
        <taxon>Sphaerotilaceae</taxon>
        <taxon>Sphaerotilus</taxon>
    </lineage>
</organism>
<dbReference type="Gene3D" id="1.10.10.10">
    <property type="entry name" value="Winged helix-like DNA-binding domain superfamily/Winged helix DNA-binding domain"/>
    <property type="match status" value="1"/>
</dbReference>
<dbReference type="InterPro" id="IPR032622">
    <property type="entry name" value="UCP01524_HTH"/>
</dbReference>
<dbReference type="InterPro" id="IPR012353">
    <property type="entry name" value="UCP015244"/>
</dbReference>
<evidence type="ECO:0000259" key="2">
    <source>
        <dbReference type="Pfam" id="PF16221"/>
    </source>
</evidence>
<reference evidence="4" key="1">
    <citation type="submission" date="2022-04" db="EMBL/GenBank/DDBJ databases">
        <title>Whole genome sequence of Sphaerotilus sp. FB-5.</title>
        <authorList>
            <person name="Takeda M."/>
            <person name="Narihara S."/>
            <person name="Akimoto M."/>
            <person name="Akimoto R."/>
            <person name="Nishiyashiki S."/>
            <person name="Murakami T."/>
        </authorList>
    </citation>
    <scope>NUCLEOTIDE SEQUENCE</scope>
    <source>
        <strain evidence="4">FB-5</strain>
    </source>
</reference>